<dbReference type="Proteomes" id="UP000294395">
    <property type="component" value="Chromosome"/>
</dbReference>
<proteinExistence type="predicted"/>
<dbReference type="EMBL" id="CP038009">
    <property type="protein sequence ID" value="QBQ15491.1"/>
    <property type="molecule type" value="Genomic_DNA"/>
</dbReference>
<name>A0A1L6KKM4_ACIHA</name>
<sequence>MHHLNIKILQLKSYFRKVKKLFNFSKMICKKLLDSIEYKNELCALRSEVHSSFITSKDYS</sequence>
<protein>
    <submittedName>
        <fullName evidence="2">Uncharacterized protein</fullName>
    </submittedName>
</protein>
<dbReference type="Proteomes" id="UP000463868">
    <property type="component" value="Chromosome"/>
</dbReference>
<dbReference type="STRING" id="29430.AHTJS_04025"/>
<evidence type="ECO:0000313" key="3">
    <source>
        <dbReference type="Proteomes" id="UP000294395"/>
    </source>
</evidence>
<gene>
    <name evidence="2" type="ORF">AhaeAN43_04385</name>
    <name evidence="1" type="ORF">AHTJR_04025</name>
</gene>
<dbReference type="AlphaFoldDB" id="A0A1L6KKM4"/>
<evidence type="ECO:0000313" key="4">
    <source>
        <dbReference type="Proteomes" id="UP000463868"/>
    </source>
</evidence>
<reference evidence="2 4" key="1">
    <citation type="submission" date="2018-08" db="EMBL/GenBank/DDBJ databases">
        <title>Analysis of the genomic diversity of Mexican Acinetobacter haemolyticus clinical isolates.</title>
        <authorList>
            <person name="Castro-Jaimes S."/>
            <person name="Cevallos M.A."/>
        </authorList>
    </citation>
    <scope>NUCLEOTIDE SEQUENCE [LARGE SCALE GENOMIC DNA]</scope>
    <source>
        <strain evidence="2 4">AN43</strain>
    </source>
</reference>
<organism evidence="2 4">
    <name type="scientific">Acinetobacter haemolyticus</name>
    <dbReference type="NCBI Taxonomy" id="29430"/>
    <lineage>
        <taxon>Bacteria</taxon>
        <taxon>Pseudomonadati</taxon>
        <taxon>Pseudomonadota</taxon>
        <taxon>Gammaproteobacteria</taxon>
        <taxon>Moraxellales</taxon>
        <taxon>Moraxellaceae</taxon>
        <taxon>Acinetobacter</taxon>
    </lineage>
</organism>
<evidence type="ECO:0000313" key="1">
    <source>
        <dbReference type="EMBL" id="QBQ15491.1"/>
    </source>
</evidence>
<accession>A0A1L6KKM4</accession>
<dbReference type="EMBL" id="CP031976">
    <property type="protein sequence ID" value="QHI12671.1"/>
    <property type="molecule type" value="Genomic_DNA"/>
</dbReference>
<dbReference type="KEGG" id="ahl:AHTJS_04025"/>
<evidence type="ECO:0000313" key="2">
    <source>
        <dbReference type="EMBL" id="QHI12671.1"/>
    </source>
</evidence>
<reference evidence="1 3" key="2">
    <citation type="submission" date="2019-03" db="EMBL/GenBank/DDBJ databases">
        <title>Complete genome sequence of two outbreak-associated Acinetobacter haemolyticus strains.</title>
        <authorList>
            <person name="Bai L."/>
            <person name="Zhang S.-C."/>
            <person name="Deng Y."/>
            <person name="Song C.-C."/>
            <person name="Kang G.-B."/>
            <person name="Dong Y."/>
            <person name="Wang Y."/>
            <person name="Gao F."/>
            <person name="Huang H."/>
        </authorList>
    </citation>
    <scope>NUCLEOTIDE SEQUENCE [LARGE SCALE GENOMIC DNA]</scope>
    <source>
        <strain evidence="1 3">TJR01</strain>
    </source>
</reference>